<comment type="caution">
    <text evidence="1">The sequence shown here is derived from an EMBL/GenBank/DDBJ whole genome shotgun (WGS) entry which is preliminary data.</text>
</comment>
<gene>
    <name evidence="1" type="ORF">JETT_2686</name>
</gene>
<accession>A0A533QKF1</accession>
<evidence type="ECO:0000313" key="2">
    <source>
        <dbReference type="Proteomes" id="UP000319783"/>
    </source>
</evidence>
<dbReference type="AlphaFoldDB" id="A0A533QKF1"/>
<reference evidence="1 2" key="1">
    <citation type="submission" date="2019-04" db="EMBL/GenBank/DDBJ databases">
        <title>Genome of a novel bacterium Candidatus Jettenia ecosi reconstructed from metagenome of an anammox bioreactor.</title>
        <authorList>
            <person name="Mardanov A.V."/>
            <person name="Beletsky A.V."/>
            <person name="Ravin N.V."/>
            <person name="Botchkova E.A."/>
            <person name="Litti Y.V."/>
            <person name="Nozhevnikova A.N."/>
        </authorList>
    </citation>
    <scope>NUCLEOTIDE SEQUENCE [LARGE SCALE GENOMIC DNA]</scope>
    <source>
        <strain evidence="1">J2</strain>
    </source>
</reference>
<name>A0A533QKF1_9BACT</name>
<dbReference type="Proteomes" id="UP000319783">
    <property type="component" value="Unassembled WGS sequence"/>
</dbReference>
<proteinExistence type="predicted"/>
<evidence type="ECO:0000313" key="1">
    <source>
        <dbReference type="EMBL" id="TLD41040.1"/>
    </source>
</evidence>
<organism evidence="1 2">
    <name type="scientific">Candidatus Jettenia ecosi</name>
    <dbReference type="NCBI Taxonomy" id="2494326"/>
    <lineage>
        <taxon>Bacteria</taxon>
        <taxon>Pseudomonadati</taxon>
        <taxon>Planctomycetota</taxon>
        <taxon>Candidatus Brocadiia</taxon>
        <taxon>Candidatus Brocadiales</taxon>
        <taxon>Candidatus Brocadiaceae</taxon>
        <taxon>Candidatus Jettenia</taxon>
    </lineage>
</organism>
<dbReference type="EMBL" id="SULG01000065">
    <property type="protein sequence ID" value="TLD41040.1"/>
    <property type="molecule type" value="Genomic_DNA"/>
</dbReference>
<sequence>MKRNTGIVIIFPFLEDRFHGNGMYIFDKWRANTKRSLLFSGVKNYEYVFGLT</sequence>
<protein>
    <submittedName>
        <fullName evidence="1">Uncharacterized protein</fullName>
    </submittedName>
</protein>